<gene>
    <name evidence="1" type="ORF">Adt_22402</name>
</gene>
<organism evidence="1 2">
    <name type="scientific">Abeliophyllum distichum</name>
    <dbReference type="NCBI Taxonomy" id="126358"/>
    <lineage>
        <taxon>Eukaryota</taxon>
        <taxon>Viridiplantae</taxon>
        <taxon>Streptophyta</taxon>
        <taxon>Embryophyta</taxon>
        <taxon>Tracheophyta</taxon>
        <taxon>Spermatophyta</taxon>
        <taxon>Magnoliopsida</taxon>
        <taxon>eudicotyledons</taxon>
        <taxon>Gunneridae</taxon>
        <taxon>Pentapetalae</taxon>
        <taxon>asterids</taxon>
        <taxon>lamiids</taxon>
        <taxon>Lamiales</taxon>
        <taxon>Oleaceae</taxon>
        <taxon>Forsythieae</taxon>
        <taxon>Abeliophyllum</taxon>
    </lineage>
</organism>
<comment type="caution">
    <text evidence="1">The sequence shown here is derived from an EMBL/GenBank/DDBJ whole genome shotgun (WGS) entry which is preliminary data.</text>
</comment>
<sequence>MFKDFNTLLLPVSRTLVNSAANEFITTKKLKEALELFKIKDDTTAMWTSDRVVPKENRRKSELDAFSFLYAKIATLTKKVDDIARNHSVNAVQISTPVCEGCRENYKTRVYREYILLVKTTE</sequence>
<proteinExistence type="predicted"/>
<keyword evidence="2" id="KW-1185">Reference proteome</keyword>
<evidence type="ECO:0000313" key="2">
    <source>
        <dbReference type="Proteomes" id="UP001604336"/>
    </source>
</evidence>
<dbReference type="EMBL" id="JBFOLK010000006">
    <property type="protein sequence ID" value="KAL2506781.1"/>
    <property type="molecule type" value="Genomic_DNA"/>
</dbReference>
<dbReference type="Proteomes" id="UP001604336">
    <property type="component" value="Unassembled WGS sequence"/>
</dbReference>
<accession>A0ABD1T256</accession>
<protein>
    <submittedName>
        <fullName evidence="1">Uncharacterized protein</fullName>
    </submittedName>
</protein>
<reference evidence="2" key="1">
    <citation type="submission" date="2024-07" db="EMBL/GenBank/DDBJ databases">
        <title>Two chromosome-level genome assemblies of Korean endemic species Abeliophyllum distichum and Forsythia ovata (Oleaceae).</title>
        <authorList>
            <person name="Jang H."/>
        </authorList>
    </citation>
    <scope>NUCLEOTIDE SEQUENCE [LARGE SCALE GENOMIC DNA]</scope>
</reference>
<dbReference type="AlphaFoldDB" id="A0ABD1T256"/>
<name>A0ABD1T256_9LAMI</name>
<evidence type="ECO:0000313" key="1">
    <source>
        <dbReference type="EMBL" id="KAL2506781.1"/>
    </source>
</evidence>